<protein>
    <submittedName>
        <fullName evidence="6">Nitric oxide synthase oxygenase</fullName>
        <ecNumber evidence="6">1.14.13.165</ecNumber>
    </submittedName>
</protein>
<dbReference type="InterPro" id="IPR044940">
    <property type="entry name" value="NOS_dom_2"/>
</dbReference>
<dbReference type="PANTHER" id="PTHR43410:SF1">
    <property type="entry name" value="NITRIC OXIDE SYNTHASE"/>
    <property type="match status" value="1"/>
</dbReference>
<evidence type="ECO:0000256" key="1">
    <source>
        <dbReference type="ARBA" id="ARBA00022617"/>
    </source>
</evidence>
<proteinExistence type="predicted"/>
<dbReference type="InterPro" id="IPR044943">
    <property type="entry name" value="NOS_dom_1"/>
</dbReference>
<dbReference type="EMBL" id="UZWE01000014">
    <property type="protein sequence ID" value="VDS06963.1"/>
    <property type="molecule type" value="Genomic_DNA"/>
</dbReference>
<keyword evidence="3 6" id="KW-0560">Oxidoreductase</keyword>
<dbReference type="InterPro" id="IPR050607">
    <property type="entry name" value="NOS"/>
</dbReference>
<dbReference type="Gene3D" id="3.90.1230.10">
    <property type="entry name" value="Nitric Oxide Synthase, Chain A, domain 3"/>
    <property type="match status" value="1"/>
</dbReference>
<dbReference type="GO" id="GO:0004517">
    <property type="term" value="F:nitric-oxide synthase activity"/>
    <property type="evidence" value="ECO:0007669"/>
    <property type="project" value="InterPro"/>
</dbReference>
<keyword evidence="7" id="KW-1185">Reference proteome</keyword>
<keyword evidence="4" id="KW-0408">Iron</keyword>
<evidence type="ECO:0000256" key="2">
    <source>
        <dbReference type="ARBA" id="ARBA00022723"/>
    </source>
</evidence>
<keyword evidence="2" id="KW-0479">Metal-binding</keyword>
<dbReference type="PANTHER" id="PTHR43410">
    <property type="entry name" value="NITRIC OXIDE SYNTHASE OXYGENASE"/>
    <property type="match status" value="1"/>
</dbReference>
<evidence type="ECO:0000259" key="5">
    <source>
        <dbReference type="PROSITE" id="PS60001"/>
    </source>
</evidence>
<gene>
    <name evidence="6" type="primary">nos</name>
    <name evidence="6" type="ORF">PARHAE_00134</name>
</gene>
<organism evidence="6 7">
    <name type="scientific">Paracoccus haematequi</name>
    <dbReference type="NCBI Taxonomy" id="2491866"/>
    <lineage>
        <taxon>Bacteria</taxon>
        <taxon>Pseudomonadati</taxon>
        <taxon>Pseudomonadota</taxon>
        <taxon>Alphaproteobacteria</taxon>
        <taxon>Rhodobacterales</taxon>
        <taxon>Paracoccaceae</taxon>
        <taxon>Paracoccus</taxon>
    </lineage>
</organism>
<dbReference type="SUPFAM" id="SSF56512">
    <property type="entry name" value="Nitric oxide (NO) synthase oxygenase domain"/>
    <property type="match status" value="1"/>
</dbReference>
<dbReference type="EC" id="1.14.13.165" evidence="6"/>
<dbReference type="GO" id="GO:0046872">
    <property type="term" value="F:metal ion binding"/>
    <property type="evidence" value="ECO:0007669"/>
    <property type="project" value="UniProtKB-KW"/>
</dbReference>
<dbReference type="PROSITE" id="PS60001">
    <property type="entry name" value="NOS"/>
    <property type="match status" value="1"/>
</dbReference>
<dbReference type="InterPro" id="IPR036119">
    <property type="entry name" value="NOS_N_sf"/>
</dbReference>
<dbReference type="GO" id="GO:0006809">
    <property type="term" value="P:nitric oxide biosynthetic process"/>
    <property type="evidence" value="ECO:0007669"/>
    <property type="project" value="InterPro"/>
</dbReference>
<evidence type="ECO:0000313" key="7">
    <source>
        <dbReference type="Proteomes" id="UP000270743"/>
    </source>
</evidence>
<dbReference type="Gene3D" id="3.90.440.10">
    <property type="entry name" value="Nitric Oxide Synthase,Heme Domain,Chain A domain 2"/>
    <property type="match status" value="1"/>
</dbReference>
<dbReference type="AlphaFoldDB" id="A0A3S4GN84"/>
<dbReference type="Proteomes" id="UP000270743">
    <property type="component" value="Unassembled WGS sequence"/>
</dbReference>
<evidence type="ECO:0000256" key="4">
    <source>
        <dbReference type="ARBA" id="ARBA00023004"/>
    </source>
</evidence>
<accession>A0A3S4GN84</accession>
<feature type="domain" description="Nitric oxide synthase (NOS)" evidence="5">
    <location>
        <begin position="90"/>
        <end position="97"/>
    </location>
</feature>
<evidence type="ECO:0000256" key="3">
    <source>
        <dbReference type="ARBA" id="ARBA00023002"/>
    </source>
</evidence>
<dbReference type="RefSeq" id="WP_126152688.1">
    <property type="nucleotide sequence ID" value="NZ_UZWE01000014.1"/>
</dbReference>
<name>A0A3S4GN84_9RHOB</name>
<keyword evidence="1" id="KW-0349">Heme</keyword>
<dbReference type="OrthoDB" id="9786134at2"/>
<dbReference type="InterPro" id="IPR044944">
    <property type="entry name" value="NOS_dom_3"/>
</dbReference>
<reference evidence="6 7" key="1">
    <citation type="submission" date="2018-12" db="EMBL/GenBank/DDBJ databases">
        <authorList>
            <person name="Criscuolo A."/>
        </authorList>
    </citation>
    <scope>NUCLEOTIDE SEQUENCE [LARGE SCALE GENOMIC DNA]</scope>
    <source>
        <strain evidence="6">ACIP1116241</strain>
    </source>
</reference>
<dbReference type="Gene3D" id="3.90.340.10">
    <property type="entry name" value="Nitric Oxide Synthase, Chain A, domain 1"/>
    <property type="match status" value="1"/>
</dbReference>
<evidence type="ECO:0000313" key="6">
    <source>
        <dbReference type="EMBL" id="VDS06963.1"/>
    </source>
</evidence>
<dbReference type="InterPro" id="IPR004030">
    <property type="entry name" value="NOS_N"/>
</dbReference>
<sequence>MALFRGRWQRADALHGSPLQRRLRRLSALERREEARAFLNAFHDATGAGKAARQARWSAVRRELARTGHYEHTPDELAYGARLAWRNNGRCIGRLLWESLDVVDCRHLTDPAQIAQRVFAHLDEAHGDGRIRSIISVFAPVRGTDLPAWIESPQAIQYAAHVQADGRVTGDRQNQEMTRIAMSLGWRPPLVPGAFDPLPLMIRDRDDRRHIVDLPPSCIREVPITHPGFPAVAELGLRWYSVPLVTGHIMTIGGIDYPCAPFNGFYMGTEIASRDFADRKRYDVLGDLAQAVGIVPDHRADPLWKDRALTELNAAVLHSYRQAGVTMLDHHSASDQFMTFHRREQAAGRCVAADWRWIVPPQATAACDVFHLKMRNFHPVPNFYRDRGDEGLRMMPWYGDRHRRRSLVWLDRFHRRWKIWKRMAG</sequence>
<dbReference type="Pfam" id="PF02898">
    <property type="entry name" value="NO_synthase"/>
    <property type="match status" value="1"/>
</dbReference>